<evidence type="ECO:0000256" key="3">
    <source>
        <dbReference type="ARBA" id="ARBA00022692"/>
    </source>
</evidence>
<dbReference type="GO" id="GO:0005886">
    <property type="term" value="C:plasma membrane"/>
    <property type="evidence" value="ECO:0007669"/>
    <property type="project" value="UniProtKB-SubCell"/>
</dbReference>
<name>V4QJV0_9CAUL</name>
<feature type="transmembrane region" description="Helical" evidence="7">
    <location>
        <begin position="427"/>
        <end position="449"/>
    </location>
</feature>
<keyword evidence="2" id="KW-1003">Cell membrane</keyword>
<dbReference type="PATRIC" id="fig|1121022.4.peg.4647"/>
<gene>
    <name evidence="9" type="ORF">ABENE_22695</name>
</gene>
<dbReference type="Pfam" id="PF02706">
    <property type="entry name" value="Wzz"/>
    <property type="match status" value="1"/>
</dbReference>
<dbReference type="PANTHER" id="PTHR32309:SF13">
    <property type="entry name" value="FERRIC ENTEROBACTIN TRANSPORT PROTEIN FEPE"/>
    <property type="match status" value="1"/>
</dbReference>
<evidence type="ECO:0000256" key="7">
    <source>
        <dbReference type="SAM" id="Phobius"/>
    </source>
</evidence>
<feature type="transmembrane region" description="Helical" evidence="7">
    <location>
        <begin position="16"/>
        <end position="35"/>
    </location>
</feature>
<accession>V4QJV0</accession>
<feature type="coiled-coil region" evidence="6">
    <location>
        <begin position="364"/>
        <end position="398"/>
    </location>
</feature>
<evidence type="ECO:0000259" key="8">
    <source>
        <dbReference type="Pfam" id="PF02706"/>
    </source>
</evidence>
<dbReference type="eggNOG" id="COG3206">
    <property type="taxonomic scope" value="Bacteria"/>
</dbReference>
<keyword evidence="10" id="KW-1185">Reference proteome</keyword>
<comment type="caution">
    <text evidence="9">The sequence shown here is derived from an EMBL/GenBank/DDBJ whole genome shotgun (WGS) entry which is preliminary data.</text>
</comment>
<keyword evidence="6" id="KW-0175">Coiled coil</keyword>
<evidence type="ECO:0000256" key="5">
    <source>
        <dbReference type="ARBA" id="ARBA00023136"/>
    </source>
</evidence>
<reference evidence="9 10" key="1">
    <citation type="journal article" date="2014" name="Nature">
        <title>Sequential evolution of bacterial morphology by co-option of a developmental regulator.</title>
        <authorList>
            <person name="Jiang C."/>
            <person name="Brown P.J."/>
            <person name="Ducret A."/>
            <person name="Brun Y.V."/>
        </authorList>
    </citation>
    <scope>NUCLEOTIDE SEQUENCE [LARGE SCALE GENOMIC DNA]</scope>
    <source>
        <strain evidence="9 10">DSM 16100</strain>
    </source>
</reference>
<organism evidence="9 10">
    <name type="scientific">Asticcacaulis benevestitus DSM 16100 = ATCC BAA-896</name>
    <dbReference type="NCBI Taxonomy" id="1121022"/>
    <lineage>
        <taxon>Bacteria</taxon>
        <taxon>Pseudomonadati</taxon>
        <taxon>Pseudomonadota</taxon>
        <taxon>Alphaproteobacteria</taxon>
        <taxon>Caulobacterales</taxon>
        <taxon>Caulobacteraceae</taxon>
        <taxon>Asticcacaulis</taxon>
    </lineage>
</organism>
<keyword evidence="5 7" id="KW-0472">Membrane</keyword>
<dbReference type="GO" id="GO:0004713">
    <property type="term" value="F:protein tyrosine kinase activity"/>
    <property type="evidence" value="ECO:0007669"/>
    <property type="project" value="TreeGrafter"/>
</dbReference>
<comment type="subcellular location">
    <subcellularLocation>
        <location evidence="1">Cell membrane</location>
        <topology evidence="1">Multi-pass membrane protein</topology>
    </subcellularLocation>
</comment>
<sequence length="477" mass="52121">MQLGLGDVIALLLRELWLMALVFGVLFGLGLAVAFSMSSSYTAGASLLMQLGKNYVYEPVAGDAARGATATIDQVVQSEVEILNSTELKRRVINKLGFKIILPSDPGYWNPRNDADKAAAEAAALKVMQGGFEATTAPQNNVVRLTFKHEDAQAASLILNTLIDDYQSYRQEVYTDSTGPVLQRQKDAFDARLAEADNAYRAFLAQNGVGDYDTAKATYAKIYDQVTTDLYAAQTQLATDQAKLTEVRSNLTTMSPEMSIERDLDLSVPNKIFALQQQRQDLLSRYLPTAQPVKDIDAQIASLQTMMSSGRGVGEATHKMGVNTVYQGLVTQKMDLEADMASVNGRMVLLQRQAIQVLEKLQGLSGLEAENSRLATERNTLQDNLKTLTQRIQENQAAQEMTKGSDDTVRVVEKASMPDKPKSLKRVVLILSFLFAGFTALCAGLLRVYTRKGFANADMAAKALDLPVLAQAKTKPA</sequence>
<keyword evidence="4 7" id="KW-1133">Transmembrane helix</keyword>
<proteinExistence type="predicted"/>
<protein>
    <recommendedName>
        <fullName evidence="8">Polysaccharide chain length determinant N-terminal domain-containing protein</fullName>
    </recommendedName>
</protein>
<dbReference type="PANTHER" id="PTHR32309">
    <property type="entry name" value="TYROSINE-PROTEIN KINASE"/>
    <property type="match status" value="1"/>
</dbReference>
<dbReference type="STRING" id="1121022.GCA_000376105_00021"/>
<dbReference type="AlphaFoldDB" id="V4QJV0"/>
<evidence type="ECO:0000313" key="10">
    <source>
        <dbReference type="Proteomes" id="UP000017837"/>
    </source>
</evidence>
<dbReference type="EMBL" id="AWGB01000104">
    <property type="protein sequence ID" value="ESQ79458.1"/>
    <property type="molecule type" value="Genomic_DNA"/>
</dbReference>
<dbReference type="Proteomes" id="UP000017837">
    <property type="component" value="Unassembled WGS sequence"/>
</dbReference>
<evidence type="ECO:0000256" key="2">
    <source>
        <dbReference type="ARBA" id="ARBA00022475"/>
    </source>
</evidence>
<feature type="domain" description="Polysaccharide chain length determinant N-terminal" evidence="8">
    <location>
        <begin position="5"/>
        <end position="96"/>
    </location>
</feature>
<evidence type="ECO:0000256" key="1">
    <source>
        <dbReference type="ARBA" id="ARBA00004651"/>
    </source>
</evidence>
<evidence type="ECO:0000256" key="4">
    <source>
        <dbReference type="ARBA" id="ARBA00022989"/>
    </source>
</evidence>
<dbReference type="InterPro" id="IPR050445">
    <property type="entry name" value="Bact_polysacc_biosynth/exp"/>
</dbReference>
<evidence type="ECO:0000313" key="9">
    <source>
        <dbReference type="EMBL" id="ESQ79458.1"/>
    </source>
</evidence>
<evidence type="ECO:0000256" key="6">
    <source>
        <dbReference type="SAM" id="Coils"/>
    </source>
</evidence>
<dbReference type="InterPro" id="IPR003856">
    <property type="entry name" value="LPS_length_determ_N"/>
</dbReference>
<keyword evidence="3 7" id="KW-0812">Transmembrane</keyword>